<keyword evidence="3" id="KW-1185">Reference proteome</keyword>
<evidence type="ECO:0000313" key="3">
    <source>
        <dbReference type="Proteomes" id="UP000319040"/>
    </source>
</evidence>
<proteinExistence type="predicted"/>
<evidence type="ECO:0000259" key="1">
    <source>
        <dbReference type="Pfam" id="PF17293"/>
    </source>
</evidence>
<organism evidence="2 3">
    <name type="scientific">Saccharicrinis carchari</name>
    <dbReference type="NCBI Taxonomy" id="1168039"/>
    <lineage>
        <taxon>Bacteria</taxon>
        <taxon>Pseudomonadati</taxon>
        <taxon>Bacteroidota</taxon>
        <taxon>Bacteroidia</taxon>
        <taxon>Marinilabiliales</taxon>
        <taxon>Marinilabiliaceae</taxon>
        <taxon>Saccharicrinis</taxon>
    </lineage>
</organism>
<dbReference type="EMBL" id="FXTB01000007">
    <property type="protein sequence ID" value="SMO77630.1"/>
    <property type="molecule type" value="Genomic_DNA"/>
</dbReference>
<gene>
    <name evidence="2" type="ORF">SAMN06265379_107106</name>
</gene>
<accession>A0A521E3D3</accession>
<dbReference type="Pfam" id="PF17293">
    <property type="entry name" value="Arm-DNA-bind_5"/>
    <property type="match status" value="1"/>
</dbReference>
<protein>
    <submittedName>
        <fullName evidence="2">Phage integrase SAM-like domain-containing protein</fullName>
    </submittedName>
</protein>
<dbReference type="AlphaFoldDB" id="A0A521E3D3"/>
<dbReference type="RefSeq" id="WP_185957552.1">
    <property type="nucleotide sequence ID" value="NZ_FXTB01000007.1"/>
</dbReference>
<dbReference type="Proteomes" id="UP000319040">
    <property type="component" value="Unassembled WGS sequence"/>
</dbReference>
<sequence>MRSTFNVLFFLKKNAKKKDGTAPIVARITINGKNSQFNTKQFITKDIWNVELNRVKGWNAEAKKINGVLDEIKSSLRNHYND</sequence>
<name>A0A521E3D3_SACCC</name>
<reference evidence="2 3" key="1">
    <citation type="submission" date="2017-05" db="EMBL/GenBank/DDBJ databases">
        <authorList>
            <person name="Varghese N."/>
            <person name="Submissions S."/>
        </authorList>
    </citation>
    <scope>NUCLEOTIDE SEQUENCE [LARGE SCALE GENOMIC DNA]</scope>
    <source>
        <strain evidence="2 3">DSM 27040</strain>
    </source>
</reference>
<evidence type="ECO:0000313" key="2">
    <source>
        <dbReference type="EMBL" id="SMO77630.1"/>
    </source>
</evidence>
<feature type="domain" description="Arm DNA-binding" evidence="1">
    <location>
        <begin position="9"/>
        <end position="81"/>
    </location>
</feature>
<dbReference type="InterPro" id="IPR035386">
    <property type="entry name" value="Arm-DNA-bind_5"/>
</dbReference>